<dbReference type="AlphaFoldDB" id="A0A151N893"/>
<dbReference type="PANTHER" id="PTHR45935:SF15">
    <property type="entry name" value="SCAN BOX DOMAIN-CONTAINING PROTEIN"/>
    <property type="match status" value="1"/>
</dbReference>
<keyword evidence="5" id="KW-1185">Reference proteome</keyword>
<evidence type="ECO:0000256" key="2">
    <source>
        <dbReference type="SAM" id="MobiDB-lite"/>
    </source>
</evidence>
<dbReference type="FunFam" id="1.10.4020.10:FF:000001">
    <property type="entry name" value="zinc finger protein 263 isoform X1"/>
    <property type="match status" value="1"/>
</dbReference>
<feature type="compositionally biased region" description="Polar residues" evidence="2">
    <location>
        <begin position="139"/>
        <end position="148"/>
    </location>
</feature>
<gene>
    <name evidence="4" type="ORF">Y1Q_0019543</name>
</gene>
<dbReference type="InterPro" id="IPR003309">
    <property type="entry name" value="SCAN_dom"/>
</dbReference>
<evidence type="ECO:0000313" key="4">
    <source>
        <dbReference type="EMBL" id="KYO33038.1"/>
    </source>
</evidence>
<dbReference type="PANTHER" id="PTHR45935">
    <property type="entry name" value="PROTEIN ZBED8-RELATED"/>
    <property type="match status" value="1"/>
</dbReference>
<feature type="domain" description="SCAN box" evidence="3">
    <location>
        <begin position="29"/>
        <end position="108"/>
    </location>
</feature>
<dbReference type="EMBL" id="AKHW03003824">
    <property type="protein sequence ID" value="KYO33038.1"/>
    <property type="molecule type" value="Genomic_DNA"/>
</dbReference>
<dbReference type="SUPFAM" id="SSF47353">
    <property type="entry name" value="Retrovirus capsid dimerization domain-like"/>
    <property type="match status" value="1"/>
</dbReference>
<dbReference type="InterPro" id="IPR038269">
    <property type="entry name" value="SCAN_sf"/>
</dbReference>
<dbReference type="InterPro" id="IPR050916">
    <property type="entry name" value="SCAN-C2H2_zinc_finger"/>
</dbReference>
<comment type="caution">
    <text evidence="4">The sequence shown here is derived from an EMBL/GenBank/DDBJ whole genome shotgun (WGS) entry which is preliminary data.</text>
</comment>
<feature type="region of interest" description="Disordered" evidence="2">
    <location>
        <begin position="1"/>
        <end position="24"/>
    </location>
</feature>
<dbReference type="Pfam" id="PF02023">
    <property type="entry name" value="SCAN"/>
    <property type="match status" value="1"/>
</dbReference>
<dbReference type="Gene3D" id="1.10.4020.10">
    <property type="entry name" value="DNA breaking-rejoining enzymes"/>
    <property type="match status" value="1"/>
</dbReference>
<reference evidence="4 5" key="1">
    <citation type="journal article" date="2012" name="Genome Biol.">
        <title>Sequencing three crocodilian genomes to illuminate the evolution of archosaurs and amniotes.</title>
        <authorList>
            <person name="St John J.A."/>
            <person name="Braun E.L."/>
            <person name="Isberg S.R."/>
            <person name="Miles L.G."/>
            <person name="Chong A.Y."/>
            <person name="Gongora J."/>
            <person name="Dalzell P."/>
            <person name="Moran C."/>
            <person name="Bed'hom B."/>
            <person name="Abzhanov A."/>
            <person name="Burgess S.C."/>
            <person name="Cooksey A.M."/>
            <person name="Castoe T.A."/>
            <person name="Crawford N.G."/>
            <person name="Densmore L.D."/>
            <person name="Drew J.C."/>
            <person name="Edwards S.V."/>
            <person name="Faircloth B.C."/>
            <person name="Fujita M.K."/>
            <person name="Greenwold M.J."/>
            <person name="Hoffmann F.G."/>
            <person name="Howard J.M."/>
            <person name="Iguchi T."/>
            <person name="Janes D.E."/>
            <person name="Khan S.Y."/>
            <person name="Kohno S."/>
            <person name="de Koning A.J."/>
            <person name="Lance S.L."/>
            <person name="McCarthy F.M."/>
            <person name="McCormack J.E."/>
            <person name="Merchant M.E."/>
            <person name="Peterson D.G."/>
            <person name="Pollock D.D."/>
            <person name="Pourmand N."/>
            <person name="Raney B.J."/>
            <person name="Roessler K.A."/>
            <person name="Sanford J.R."/>
            <person name="Sawyer R.H."/>
            <person name="Schmidt C.J."/>
            <person name="Triplett E.W."/>
            <person name="Tuberville T.D."/>
            <person name="Venegas-Anaya M."/>
            <person name="Howard J.T."/>
            <person name="Jarvis E.D."/>
            <person name="Guillette L.J.Jr."/>
            <person name="Glenn T.C."/>
            <person name="Green R.E."/>
            <person name="Ray D.A."/>
        </authorList>
    </citation>
    <scope>NUCLEOTIDE SEQUENCE [LARGE SCALE GENOMIC DNA]</scope>
    <source>
        <strain evidence="4">KSC_2009_1</strain>
    </source>
</reference>
<organism evidence="4 5">
    <name type="scientific">Alligator mississippiensis</name>
    <name type="common">American alligator</name>
    <dbReference type="NCBI Taxonomy" id="8496"/>
    <lineage>
        <taxon>Eukaryota</taxon>
        <taxon>Metazoa</taxon>
        <taxon>Chordata</taxon>
        <taxon>Craniata</taxon>
        <taxon>Vertebrata</taxon>
        <taxon>Euteleostomi</taxon>
        <taxon>Archelosauria</taxon>
        <taxon>Archosauria</taxon>
        <taxon>Crocodylia</taxon>
        <taxon>Alligatoridae</taxon>
        <taxon>Alligatorinae</taxon>
        <taxon>Alligator</taxon>
    </lineage>
</organism>
<feature type="region of interest" description="Disordered" evidence="2">
    <location>
        <begin position="118"/>
        <end position="148"/>
    </location>
</feature>
<accession>A0A151N893</accession>
<evidence type="ECO:0000259" key="3">
    <source>
        <dbReference type="PROSITE" id="PS50804"/>
    </source>
</evidence>
<sequence length="148" mass="16929">MQPPCEAKLPSATPQLAPRDELPTPEPWRQLFRGLCYREAEGPGKICSRLRELCWRWLEPQHRSKEQMLELVVLEQFLAILPPEMRSWVCRCRVETCAQAVALAEGFQLGEVEDEKLQVTETRKPQGPRTRCPMLPNKSAPQTQVPGP</sequence>
<name>A0A151N893_ALLMI</name>
<proteinExistence type="predicted"/>
<evidence type="ECO:0000313" key="5">
    <source>
        <dbReference type="Proteomes" id="UP000050525"/>
    </source>
</evidence>
<dbReference type="CDD" id="cd07936">
    <property type="entry name" value="SCAN"/>
    <property type="match status" value="1"/>
</dbReference>
<evidence type="ECO:0000256" key="1">
    <source>
        <dbReference type="ARBA" id="ARBA00023242"/>
    </source>
</evidence>
<keyword evidence="1" id="KW-0539">Nucleus</keyword>
<dbReference type="PROSITE" id="PS50804">
    <property type="entry name" value="SCAN_BOX"/>
    <property type="match status" value="1"/>
</dbReference>
<dbReference type="Proteomes" id="UP000050525">
    <property type="component" value="Unassembled WGS sequence"/>
</dbReference>
<protein>
    <recommendedName>
        <fullName evidence="3">SCAN box domain-containing protein</fullName>
    </recommendedName>
</protein>
<dbReference type="SMART" id="SM00431">
    <property type="entry name" value="SCAN"/>
    <property type="match status" value="1"/>
</dbReference>